<accession>A0A1Y2LIC3</accession>
<name>A0A1Y2LIC3_EPING</name>
<dbReference type="Proteomes" id="UP000193240">
    <property type="component" value="Unassembled WGS sequence"/>
</dbReference>
<evidence type="ECO:0000259" key="2">
    <source>
        <dbReference type="Pfam" id="PF01636"/>
    </source>
</evidence>
<evidence type="ECO:0000256" key="1">
    <source>
        <dbReference type="SAM" id="MobiDB-lite"/>
    </source>
</evidence>
<evidence type="ECO:0000313" key="4">
    <source>
        <dbReference type="Proteomes" id="UP000193240"/>
    </source>
</evidence>
<dbReference type="SUPFAM" id="SSF56112">
    <property type="entry name" value="Protein kinase-like (PK-like)"/>
    <property type="match status" value="1"/>
</dbReference>
<feature type="region of interest" description="Disordered" evidence="1">
    <location>
        <begin position="470"/>
        <end position="492"/>
    </location>
</feature>
<dbReference type="Pfam" id="PF01636">
    <property type="entry name" value="APH"/>
    <property type="match status" value="1"/>
</dbReference>
<dbReference type="OMA" id="RYKPEAN"/>
<dbReference type="AlphaFoldDB" id="A0A1Y2LIC3"/>
<dbReference type="Gene3D" id="3.90.1200.10">
    <property type="match status" value="1"/>
</dbReference>
<dbReference type="InterPro" id="IPR051678">
    <property type="entry name" value="AGP_Transferase"/>
</dbReference>
<keyword evidence="4" id="KW-1185">Reference proteome</keyword>
<reference evidence="3 4" key="1">
    <citation type="journal article" date="2017" name="Genome Announc.">
        <title>Genome sequence of the saprophytic ascomycete Epicoccum nigrum ICMP 19927 strain isolated from New Zealand.</title>
        <authorList>
            <person name="Fokin M."/>
            <person name="Fleetwood D."/>
            <person name="Weir B.S."/>
            <person name="Villas-Boas S.G."/>
        </authorList>
    </citation>
    <scope>NUCLEOTIDE SEQUENCE [LARGE SCALE GENOMIC DNA]</scope>
    <source>
        <strain evidence="3 4">ICMP 19927</strain>
    </source>
</reference>
<dbReference type="InParanoid" id="A0A1Y2LIC3"/>
<dbReference type="STRING" id="105696.A0A1Y2LIC3"/>
<dbReference type="PANTHER" id="PTHR21310">
    <property type="entry name" value="AMINOGLYCOSIDE PHOSPHOTRANSFERASE-RELATED-RELATED"/>
    <property type="match status" value="1"/>
</dbReference>
<sequence length="492" mass="56819">MGDQAVLGWQYNLFGNLDMVWLKEPDTSAIEKIVRRELDIPETVSYTVTFLAEGAFNKVYDVQYGPGKHYIMRIAAPVQPQLKTSSEVATIKYVRQNTDIPIPTVLKFDLVHDNELGFEWMLMEYLPGPKLDEQWRFMTWPKKELLVREVAALFMQLFQQRLPTIGNLYMNKNQQFGQGQDVELVFFWEYHLEFKVPRGPFSSSQEWLRASLDLQLQAMDHPAEVISEPYDDSDEEAARNESLRRTTWIKDLDQRLIELLPRILSADEPQIFTLHHHDLHGNNIFVDANHELSGIIDWECMPTVPLWVACEIPKFLQTLLDRDVPPDPNWYSTKILEGSSKDASDGDSNHAPDNEYEADNVELYYDRLEGHEKPKLRTLFLEKMQRACPEWVEVYQNNKAKAGLVEAVAALGNNWQTWLVDKWITAVEEHGFAPSISNMARTYEQAVIWDNRDGWFDGAMAKAAEEQGIDTYTAENADTSSDDETSDKYELI</sequence>
<dbReference type="InterPro" id="IPR011009">
    <property type="entry name" value="Kinase-like_dom_sf"/>
</dbReference>
<gene>
    <name evidence="3" type="ORF">B5807_11760</name>
</gene>
<dbReference type="EMBL" id="KZ107863">
    <property type="protein sequence ID" value="OSS43555.1"/>
    <property type="molecule type" value="Genomic_DNA"/>
</dbReference>
<proteinExistence type="predicted"/>
<protein>
    <recommendedName>
        <fullName evidence="2">Aminoglycoside phosphotransferase domain-containing protein</fullName>
    </recommendedName>
</protein>
<organism evidence="3 4">
    <name type="scientific">Epicoccum nigrum</name>
    <name type="common">Soil fungus</name>
    <name type="synonym">Epicoccum purpurascens</name>
    <dbReference type="NCBI Taxonomy" id="105696"/>
    <lineage>
        <taxon>Eukaryota</taxon>
        <taxon>Fungi</taxon>
        <taxon>Dikarya</taxon>
        <taxon>Ascomycota</taxon>
        <taxon>Pezizomycotina</taxon>
        <taxon>Dothideomycetes</taxon>
        <taxon>Pleosporomycetidae</taxon>
        <taxon>Pleosporales</taxon>
        <taxon>Pleosporineae</taxon>
        <taxon>Didymellaceae</taxon>
        <taxon>Epicoccum</taxon>
    </lineage>
</organism>
<feature type="domain" description="Aminoglycoside phosphotransferase" evidence="2">
    <location>
        <begin position="47"/>
        <end position="301"/>
    </location>
</feature>
<feature type="region of interest" description="Disordered" evidence="1">
    <location>
        <begin position="335"/>
        <end position="354"/>
    </location>
</feature>
<evidence type="ECO:0000313" key="3">
    <source>
        <dbReference type="EMBL" id="OSS43555.1"/>
    </source>
</evidence>
<feature type="compositionally biased region" description="Basic and acidic residues" evidence="1">
    <location>
        <begin position="339"/>
        <end position="353"/>
    </location>
</feature>
<dbReference type="PANTHER" id="PTHR21310:SF13">
    <property type="entry name" value="AMINOGLYCOSIDE PHOSPHOTRANSFERASE DOMAIN-CONTAINING PROTEIN"/>
    <property type="match status" value="1"/>
</dbReference>
<dbReference type="InterPro" id="IPR002575">
    <property type="entry name" value="Aminoglycoside_PTrfase"/>
</dbReference>